<name>A0A9X2U3U8_9BACT</name>
<protein>
    <submittedName>
        <fullName evidence="1">Uncharacterized protein</fullName>
    </submittedName>
</protein>
<evidence type="ECO:0000313" key="2">
    <source>
        <dbReference type="Proteomes" id="UP001155034"/>
    </source>
</evidence>
<sequence length="148" mass="16766">MKQPNHSSNLEEGDYFVHCSWSEEKVLVRHNYYLPMKVVKRTDEKAFLKPIKLASKPVVVSDIVEDDFDATADVVMENGEPVTEGEVYEFYIDRPFAEAEESTGFDKPFEKWASDSGLVISRTGDEKARARIEKVPLSPTCKAFLQGS</sequence>
<dbReference type="AlphaFoldDB" id="A0A9X2U3U8"/>
<reference evidence="1" key="1">
    <citation type="submission" date="2022-08" db="EMBL/GenBank/DDBJ databases">
        <title>Genomic Encyclopedia of Type Strains, Phase V (KMG-V): Genome sequencing to study the core and pangenomes of soil and plant-associated prokaryotes.</title>
        <authorList>
            <person name="Whitman W."/>
        </authorList>
    </citation>
    <scope>NUCLEOTIDE SEQUENCE</scope>
    <source>
        <strain evidence="1">SP2016B</strain>
    </source>
</reference>
<evidence type="ECO:0000313" key="1">
    <source>
        <dbReference type="EMBL" id="MCS3866355.1"/>
    </source>
</evidence>
<organism evidence="1 2">
    <name type="scientific">Salinibacter ruber</name>
    <dbReference type="NCBI Taxonomy" id="146919"/>
    <lineage>
        <taxon>Bacteria</taxon>
        <taxon>Pseudomonadati</taxon>
        <taxon>Rhodothermota</taxon>
        <taxon>Rhodothermia</taxon>
        <taxon>Rhodothermales</taxon>
        <taxon>Salinibacteraceae</taxon>
        <taxon>Salinibacter</taxon>
    </lineage>
</organism>
<gene>
    <name evidence="1" type="ORF">GGP82_002928</name>
</gene>
<accession>A0A9X2U3U8</accession>
<comment type="caution">
    <text evidence="1">The sequence shown here is derived from an EMBL/GenBank/DDBJ whole genome shotgun (WGS) entry which is preliminary data.</text>
</comment>
<dbReference type="RefSeq" id="WP_259084025.1">
    <property type="nucleotide sequence ID" value="NZ_JANTYZ010000011.1"/>
</dbReference>
<proteinExistence type="predicted"/>
<dbReference type="EMBL" id="JANTYZ010000011">
    <property type="protein sequence ID" value="MCS3866355.1"/>
    <property type="molecule type" value="Genomic_DNA"/>
</dbReference>
<dbReference type="Proteomes" id="UP001155034">
    <property type="component" value="Unassembled WGS sequence"/>
</dbReference>